<name>A0A6P7Z8Z6_9AMPH</name>
<dbReference type="InterPro" id="IPR001839">
    <property type="entry name" value="TGF-b_C"/>
</dbReference>
<reference evidence="5" key="1">
    <citation type="submission" date="2024-06" db="UniProtKB">
        <authorList>
            <consortium name="RefSeq"/>
        </authorList>
    </citation>
    <scope>NUCLEOTIDE SEQUENCE [LARGE SCALE GENOMIC DNA]</scope>
</reference>
<dbReference type="RefSeq" id="XP_030075827.1">
    <property type="nucleotide sequence ID" value="XM_030219967.1"/>
</dbReference>
<dbReference type="Gene3D" id="2.10.90.10">
    <property type="entry name" value="Cystine-knot cytokines"/>
    <property type="match status" value="1"/>
</dbReference>
<accession>A0A6P7Z8Z6</accession>
<dbReference type="InParanoid" id="A0A6P7Z8Z6"/>
<organism evidence="5 6">
    <name type="scientific">Microcaecilia unicolor</name>
    <dbReference type="NCBI Taxonomy" id="1415580"/>
    <lineage>
        <taxon>Eukaryota</taxon>
        <taxon>Metazoa</taxon>
        <taxon>Chordata</taxon>
        <taxon>Craniata</taxon>
        <taxon>Vertebrata</taxon>
        <taxon>Euteleostomi</taxon>
        <taxon>Amphibia</taxon>
        <taxon>Gymnophiona</taxon>
        <taxon>Siphonopidae</taxon>
        <taxon>Microcaecilia</taxon>
    </lineage>
</organism>
<feature type="domain" description="TGF-beta family profile" evidence="4">
    <location>
        <begin position="126"/>
        <end position="205"/>
    </location>
</feature>
<dbReference type="InterPro" id="IPR029034">
    <property type="entry name" value="Cystine-knot_cytokine"/>
</dbReference>
<evidence type="ECO:0000256" key="3">
    <source>
        <dbReference type="SAM" id="SignalP"/>
    </source>
</evidence>
<dbReference type="GeneID" id="115480982"/>
<keyword evidence="5" id="KW-1185">Reference proteome</keyword>
<evidence type="ECO:0000256" key="2">
    <source>
        <dbReference type="ARBA" id="ARBA00022525"/>
    </source>
</evidence>
<dbReference type="SUPFAM" id="SSF57501">
    <property type="entry name" value="Cystine-knot cytokines"/>
    <property type="match status" value="1"/>
</dbReference>
<evidence type="ECO:0000313" key="6">
    <source>
        <dbReference type="RefSeq" id="XP_030075827.1"/>
    </source>
</evidence>
<evidence type="ECO:0000313" key="5">
    <source>
        <dbReference type="Proteomes" id="UP000515156"/>
    </source>
</evidence>
<keyword evidence="3" id="KW-0732">Signal</keyword>
<dbReference type="GO" id="GO:0008083">
    <property type="term" value="F:growth factor activity"/>
    <property type="evidence" value="ECO:0007669"/>
    <property type="project" value="InterPro"/>
</dbReference>
<keyword evidence="2" id="KW-0964">Secreted</keyword>
<comment type="subcellular location">
    <subcellularLocation>
        <location evidence="1">Secreted</location>
    </subcellularLocation>
</comment>
<dbReference type="AlphaFoldDB" id="A0A6P7Z8Z6"/>
<reference evidence="6" key="2">
    <citation type="submission" date="2025-08" db="UniProtKB">
        <authorList>
            <consortium name="RefSeq"/>
        </authorList>
    </citation>
    <scope>IDENTIFICATION</scope>
</reference>
<gene>
    <name evidence="6" type="primary">LOC115480982</name>
</gene>
<sequence length="208" mass="23233">MSLLLLHLLGWAACSTQGAPTPLPSSSGLPGDRVGLESPRFQLISISSSCREKLLAGIRTGILQMLSMDKPPHIPSRYLKRVREIWLGAFHTTPKPQNMTEQNVSSDQLLIIRQQNCLEISYQALLSDLGWENWILYPESFSYTYCLGCQCASILPEACRLALPTPQPQEEVSCKPQRRNHLLFALIEEDGSLALRMVDMTTQCHGLP</sequence>
<dbReference type="OrthoDB" id="8997642at2759"/>
<dbReference type="KEGG" id="muo:115480982"/>
<dbReference type="GO" id="GO:0005576">
    <property type="term" value="C:extracellular region"/>
    <property type="evidence" value="ECO:0007669"/>
    <property type="project" value="UniProtKB-SubCell"/>
</dbReference>
<dbReference type="Proteomes" id="UP000515156">
    <property type="component" value="Chromosome 11"/>
</dbReference>
<evidence type="ECO:0000259" key="4">
    <source>
        <dbReference type="SMART" id="SM00204"/>
    </source>
</evidence>
<feature type="chain" id="PRO_5027744833" evidence="3">
    <location>
        <begin position="19"/>
        <end position="208"/>
    </location>
</feature>
<proteinExistence type="predicted"/>
<evidence type="ECO:0000256" key="1">
    <source>
        <dbReference type="ARBA" id="ARBA00004613"/>
    </source>
</evidence>
<dbReference type="SMART" id="SM00204">
    <property type="entry name" value="TGFB"/>
    <property type="match status" value="1"/>
</dbReference>
<protein>
    <submittedName>
        <fullName evidence="6">Uncharacterized protein LOC115480982</fullName>
    </submittedName>
</protein>
<feature type="signal peptide" evidence="3">
    <location>
        <begin position="1"/>
        <end position="18"/>
    </location>
</feature>